<sequence length="144" mass="16099">MNHFRQLPLEQLRVIRGNSLYDRGFALSVFLNYPKQGSNGLQHLGLTHLTEILEGGVQIVHNRFLRYGPWVNWDDIVRDRDRAKAPIDIQLNGERGQCLSIRIGQEVRAMTQVIDCSLCYRTASATGTPSLGPKGSLTASTPKP</sequence>
<evidence type="ECO:0000313" key="2">
    <source>
        <dbReference type="Ensembl" id="ENSHHUP00000015874.1"/>
    </source>
</evidence>
<keyword evidence="3" id="KW-1185">Reference proteome</keyword>
<dbReference type="InterPro" id="IPR000494">
    <property type="entry name" value="Rcpt_L-dom"/>
</dbReference>
<protein>
    <recommendedName>
        <fullName evidence="1">Receptor L-domain domain-containing protein</fullName>
    </recommendedName>
</protein>
<evidence type="ECO:0000313" key="3">
    <source>
        <dbReference type="Proteomes" id="UP000314982"/>
    </source>
</evidence>
<organism evidence="2 3">
    <name type="scientific">Hucho hucho</name>
    <name type="common">huchen</name>
    <dbReference type="NCBI Taxonomy" id="62062"/>
    <lineage>
        <taxon>Eukaryota</taxon>
        <taxon>Metazoa</taxon>
        <taxon>Chordata</taxon>
        <taxon>Craniata</taxon>
        <taxon>Vertebrata</taxon>
        <taxon>Euteleostomi</taxon>
        <taxon>Actinopterygii</taxon>
        <taxon>Neopterygii</taxon>
        <taxon>Teleostei</taxon>
        <taxon>Protacanthopterygii</taxon>
        <taxon>Salmoniformes</taxon>
        <taxon>Salmonidae</taxon>
        <taxon>Salmoninae</taxon>
        <taxon>Hucho</taxon>
    </lineage>
</organism>
<reference evidence="2" key="2">
    <citation type="submission" date="2025-08" db="UniProtKB">
        <authorList>
            <consortium name="Ensembl"/>
        </authorList>
    </citation>
    <scope>IDENTIFICATION</scope>
</reference>
<dbReference type="Proteomes" id="UP000314982">
    <property type="component" value="Unassembled WGS sequence"/>
</dbReference>
<proteinExistence type="predicted"/>
<dbReference type="InterPro" id="IPR036941">
    <property type="entry name" value="Rcpt_L-dom_sf"/>
</dbReference>
<reference evidence="2" key="3">
    <citation type="submission" date="2025-09" db="UniProtKB">
        <authorList>
            <consortium name="Ensembl"/>
        </authorList>
    </citation>
    <scope>IDENTIFICATION</scope>
</reference>
<dbReference type="SUPFAM" id="SSF52058">
    <property type="entry name" value="L domain-like"/>
    <property type="match status" value="1"/>
</dbReference>
<dbReference type="GeneTree" id="ENSGT00940000156107"/>
<dbReference type="Pfam" id="PF01030">
    <property type="entry name" value="Recep_L_domain"/>
    <property type="match status" value="1"/>
</dbReference>
<name>A0A4W5KXH3_9TELE</name>
<dbReference type="Gene3D" id="3.80.20.20">
    <property type="entry name" value="Receptor L-domain"/>
    <property type="match status" value="1"/>
</dbReference>
<reference evidence="3" key="1">
    <citation type="submission" date="2018-06" db="EMBL/GenBank/DDBJ databases">
        <title>Genome assembly of Danube salmon.</title>
        <authorList>
            <person name="Macqueen D.J."/>
            <person name="Gundappa M.K."/>
        </authorList>
    </citation>
    <scope>NUCLEOTIDE SEQUENCE [LARGE SCALE GENOMIC DNA]</scope>
</reference>
<evidence type="ECO:0000259" key="1">
    <source>
        <dbReference type="Pfam" id="PF01030"/>
    </source>
</evidence>
<accession>A0A4W5KXH3</accession>
<dbReference type="Ensembl" id="ENSHHUT00000016434.1">
    <property type="protein sequence ID" value="ENSHHUP00000015874.1"/>
    <property type="gene ID" value="ENSHHUG00000009877.1"/>
</dbReference>
<dbReference type="AlphaFoldDB" id="A0A4W5KXH3"/>
<feature type="domain" description="Receptor L-domain" evidence="1">
    <location>
        <begin position="7"/>
        <end position="75"/>
    </location>
</feature>
<dbReference type="STRING" id="62062.ENSHHUP00000015874"/>